<gene>
    <name evidence="2" type="ORF">ENUP19_0041G0056</name>
    <name evidence="3" type="ORF">ENUP19_0130G0046</name>
</gene>
<keyword evidence="1" id="KW-0812">Transmembrane</keyword>
<dbReference type="EMBL" id="BAAFRS010000130">
    <property type="protein sequence ID" value="GAB1223118.1"/>
    <property type="molecule type" value="Genomic_DNA"/>
</dbReference>
<keyword evidence="1" id="KW-0472">Membrane</keyword>
<evidence type="ECO:0000313" key="4">
    <source>
        <dbReference type="Proteomes" id="UP001628156"/>
    </source>
</evidence>
<evidence type="ECO:0000313" key="3">
    <source>
        <dbReference type="EMBL" id="GAB1223118.1"/>
    </source>
</evidence>
<feature type="transmembrane region" description="Helical" evidence="1">
    <location>
        <begin position="99"/>
        <end position="119"/>
    </location>
</feature>
<comment type="caution">
    <text evidence="3">The sequence shown here is derived from an EMBL/GenBank/DDBJ whole genome shotgun (WGS) entry which is preliminary data.</text>
</comment>
<organism evidence="3 4">
    <name type="scientific">Entamoeba nuttalli</name>
    <dbReference type="NCBI Taxonomy" id="412467"/>
    <lineage>
        <taxon>Eukaryota</taxon>
        <taxon>Amoebozoa</taxon>
        <taxon>Evosea</taxon>
        <taxon>Archamoebae</taxon>
        <taxon>Mastigamoebida</taxon>
        <taxon>Entamoebidae</taxon>
        <taxon>Entamoeba</taxon>
    </lineage>
</organism>
<proteinExistence type="predicted"/>
<name>A0ABQ0DJT3_9EUKA</name>
<protein>
    <recommendedName>
        <fullName evidence="5">Transmembrane protein</fullName>
    </recommendedName>
</protein>
<sequence>MQEELNFLNDPIDDDDTSCDCLEGENIKLLKKEIKYKNRMKQLELSNHKKDKLFGQQLLNNKNRFNPLIYKMIIFIIISFIIISVLYRFNEIVEYRIDVLMSSLLFIIITSYCILYYLFN</sequence>
<accession>A0ABQ0DJT3</accession>
<keyword evidence="4" id="KW-1185">Reference proteome</keyword>
<feature type="transmembrane region" description="Helical" evidence="1">
    <location>
        <begin position="68"/>
        <end position="87"/>
    </location>
</feature>
<evidence type="ECO:0000256" key="1">
    <source>
        <dbReference type="SAM" id="Phobius"/>
    </source>
</evidence>
<reference evidence="3 4" key="1">
    <citation type="journal article" date="2019" name="PLoS Negl. Trop. Dis.">
        <title>Whole genome sequencing of Entamoeba nuttalli reveals mammalian host-related molecular signatures and a novel octapeptide-repeat surface protein.</title>
        <authorList>
            <person name="Tanaka M."/>
            <person name="Makiuchi T."/>
            <person name="Komiyama T."/>
            <person name="Shiina T."/>
            <person name="Osaki K."/>
            <person name="Tachibana H."/>
        </authorList>
    </citation>
    <scope>NUCLEOTIDE SEQUENCE [LARGE SCALE GENOMIC DNA]</scope>
    <source>
        <strain evidence="3 4">P19-061405</strain>
    </source>
</reference>
<keyword evidence="1" id="KW-1133">Transmembrane helix</keyword>
<reference evidence="3" key="2">
    <citation type="submission" date="2024-08" db="EMBL/GenBank/DDBJ databases">
        <title>Draft genome assembly of Entamoeba nuttalli using a combination of long-read and short-read sequencing data.</title>
        <authorList>
            <person name="Tanaka M."/>
            <person name="Tachibana H."/>
        </authorList>
    </citation>
    <scope>NUCLEOTIDE SEQUENCE</scope>
    <source>
        <strain evidence="3">P19-061405</strain>
    </source>
</reference>
<dbReference type="Proteomes" id="UP001628156">
    <property type="component" value="Unassembled WGS sequence"/>
</dbReference>
<dbReference type="EMBL" id="BAAFRS010000041">
    <property type="protein sequence ID" value="GAB1219710.1"/>
    <property type="molecule type" value="Genomic_DNA"/>
</dbReference>
<evidence type="ECO:0008006" key="5">
    <source>
        <dbReference type="Google" id="ProtNLM"/>
    </source>
</evidence>
<evidence type="ECO:0000313" key="2">
    <source>
        <dbReference type="EMBL" id="GAB1219710.1"/>
    </source>
</evidence>